<keyword evidence="1" id="KW-0472">Membrane</keyword>
<evidence type="ECO:0000256" key="1">
    <source>
        <dbReference type="SAM" id="Phobius"/>
    </source>
</evidence>
<name>A0AAE5P7B3_PRIMG</name>
<sequence length="94" mass="10844">MSHVIGILVVVIILLTQNFLSSRKNPYLGGILPVVYIGFISFFFNKLMANSDHFSTWLMIMAALCGLLSIWISGRERFKKKRQKELDRIELQNL</sequence>
<feature type="transmembrane region" description="Helical" evidence="1">
    <location>
        <begin position="6"/>
        <end position="21"/>
    </location>
</feature>
<organism evidence="2 3">
    <name type="scientific">Priestia megaterium</name>
    <name type="common">Bacillus megaterium</name>
    <dbReference type="NCBI Taxonomy" id="1404"/>
    <lineage>
        <taxon>Bacteria</taxon>
        <taxon>Bacillati</taxon>
        <taxon>Bacillota</taxon>
        <taxon>Bacilli</taxon>
        <taxon>Bacillales</taxon>
        <taxon>Bacillaceae</taxon>
        <taxon>Priestia</taxon>
    </lineage>
</organism>
<protein>
    <submittedName>
        <fullName evidence="2">Uncharacterized protein</fullName>
    </submittedName>
</protein>
<gene>
    <name evidence="2" type="ORF">CN497_12025</name>
</gene>
<keyword evidence="1" id="KW-0812">Transmembrane</keyword>
<dbReference type="AlphaFoldDB" id="A0AAE5P7B3"/>
<reference evidence="2 3" key="1">
    <citation type="submission" date="2017-09" db="EMBL/GenBank/DDBJ databases">
        <title>Large-scale bioinformatics analysis of Bacillus genomes uncovers conserved roles of natural products in bacterial physiology.</title>
        <authorList>
            <consortium name="Agbiome Team Llc"/>
            <person name="Bleich R.M."/>
            <person name="Kirk G.J."/>
            <person name="Santa Maria K.C."/>
            <person name="Allen S.E."/>
            <person name="Farag S."/>
            <person name="Shank E.A."/>
            <person name="Bowers A."/>
        </authorList>
    </citation>
    <scope>NUCLEOTIDE SEQUENCE [LARGE SCALE GENOMIC DNA]</scope>
    <source>
        <strain evidence="2 3">AFS003013</strain>
    </source>
</reference>
<feature type="transmembrane region" description="Helical" evidence="1">
    <location>
        <begin position="28"/>
        <end position="48"/>
    </location>
</feature>
<evidence type="ECO:0000313" key="2">
    <source>
        <dbReference type="EMBL" id="PES38506.1"/>
    </source>
</evidence>
<feature type="transmembrane region" description="Helical" evidence="1">
    <location>
        <begin position="54"/>
        <end position="74"/>
    </location>
</feature>
<accession>A0AAE5P7B3</accession>
<evidence type="ECO:0000313" key="3">
    <source>
        <dbReference type="Proteomes" id="UP000220341"/>
    </source>
</evidence>
<comment type="caution">
    <text evidence="2">The sequence shown here is derived from an EMBL/GenBank/DDBJ whole genome shotgun (WGS) entry which is preliminary data.</text>
</comment>
<dbReference type="RefSeq" id="WP_011106184.1">
    <property type="nucleotide sequence ID" value="NZ_CAVNYK010000214.1"/>
</dbReference>
<dbReference type="Proteomes" id="UP000220341">
    <property type="component" value="Unassembled WGS sequence"/>
</dbReference>
<keyword evidence="1" id="KW-1133">Transmembrane helix</keyword>
<dbReference type="EMBL" id="NTYW01000012">
    <property type="protein sequence ID" value="PES38506.1"/>
    <property type="molecule type" value="Genomic_DNA"/>
</dbReference>
<proteinExistence type="predicted"/>